<evidence type="ECO:0000313" key="2">
    <source>
        <dbReference type="EMBL" id="KAF9462822.1"/>
    </source>
</evidence>
<dbReference type="Proteomes" id="UP000807353">
    <property type="component" value="Unassembled WGS sequence"/>
</dbReference>
<keyword evidence="1" id="KW-0732">Signal</keyword>
<protein>
    <submittedName>
        <fullName evidence="2">Uncharacterized protein</fullName>
    </submittedName>
</protein>
<organism evidence="2 3">
    <name type="scientific">Collybia nuda</name>
    <dbReference type="NCBI Taxonomy" id="64659"/>
    <lineage>
        <taxon>Eukaryota</taxon>
        <taxon>Fungi</taxon>
        <taxon>Dikarya</taxon>
        <taxon>Basidiomycota</taxon>
        <taxon>Agaricomycotina</taxon>
        <taxon>Agaricomycetes</taxon>
        <taxon>Agaricomycetidae</taxon>
        <taxon>Agaricales</taxon>
        <taxon>Tricholomatineae</taxon>
        <taxon>Clitocybaceae</taxon>
        <taxon>Collybia</taxon>
    </lineage>
</organism>
<evidence type="ECO:0000313" key="3">
    <source>
        <dbReference type="Proteomes" id="UP000807353"/>
    </source>
</evidence>
<feature type="chain" id="PRO_5040418201" evidence="1">
    <location>
        <begin position="22"/>
        <end position="189"/>
    </location>
</feature>
<proteinExistence type="predicted"/>
<dbReference type="EMBL" id="MU150268">
    <property type="protein sequence ID" value="KAF9462822.1"/>
    <property type="molecule type" value="Genomic_DNA"/>
</dbReference>
<comment type="caution">
    <text evidence="2">The sequence shown here is derived from an EMBL/GenBank/DDBJ whole genome shotgun (WGS) entry which is preliminary data.</text>
</comment>
<name>A0A9P5Y5Y5_9AGAR</name>
<evidence type="ECO:0000256" key="1">
    <source>
        <dbReference type="SAM" id="SignalP"/>
    </source>
</evidence>
<sequence length="189" mass="19079">MLFSQLFSASLIFLTFGLAAATPTPKEAKLIKRTGTSSDIQEVFTTLKQTTDSVLPKIDSLASGGTATEAAVAPLIGELTSALNKATSSLASIDGPVSTDGGPSEQDIANLVAGIIKDVATTLNGLTGATAVPTLTLLLPGIDLALNQVLLGLDILLSGVLDLVANLLTSVAGLLRSLNLGLLLGTLGL</sequence>
<accession>A0A9P5Y5Y5</accession>
<reference evidence="2" key="1">
    <citation type="submission" date="2020-11" db="EMBL/GenBank/DDBJ databases">
        <authorList>
            <consortium name="DOE Joint Genome Institute"/>
            <person name="Ahrendt S."/>
            <person name="Riley R."/>
            <person name="Andreopoulos W."/>
            <person name="Labutti K."/>
            <person name="Pangilinan J."/>
            <person name="Ruiz-Duenas F.J."/>
            <person name="Barrasa J.M."/>
            <person name="Sanchez-Garcia M."/>
            <person name="Camarero S."/>
            <person name="Miyauchi S."/>
            <person name="Serrano A."/>
            <person name="Linde D."/>
            <person name="Babiker R."/>
            <person name="Drula E."/>
            <person name="Ayuso-Fernandez I."/>
            <person name="Pacheco R."/>
            <person name="Padilla G."/>
            <person name="Ferreira P."/>
            <person name="Barriuso J."/>
            <person name="Kellner H."/>
            <person name="Castanera R."/>
            <person name="Alfaro M."/>
            <person name="Ramirez L."/>
            <person name="Pisabarro A.G."/>
            <person name="Kuo A."/>
            <person name="Tritt A."/>
            <person name="Lipzen A."/>
            <person name="He G."/>
            <person name="Yan M."/>
            <person name="Ng V."/>
            <person name="Cullen D."/>
            <person name="Martin F."/>
            <person name="Rosso M.-N."/>
            <person name="Henrissat B."/>
            <person name="Hibbett D."/>
            <person name="Martinez A.T."/>
            <person name="Grigoriev I.V."/>
        </authorList>
    </citation>
    <scope>NUCLEOTIDE SEQUENCE</scope>
    <source>
        <strain evidence="2">CBS 247.69</strain>
    </source>
</reference>
<gene>
    <name evidence="2" type="ORF">BDZ94DRAFT_1290091</name>
</gene>
<dbReference type="OrthoDB" id="2575973at2759"/>
<feature type="signal peptide" evidence="1">
    <location>
        <begin position="1"/>
        <end position="21"/>
    </location>
</feature>
<keyword evidence="3" id="KW-1185">Reference proteome</keyword>
<dbReference type="AlphaFoldDB" id="A0A9P5Y5Y5"/>